<sequence>MSRGSRGILLGATAVLAAALLTACGGQEEAEPKGPPTDRERLAGFTGLKAPENAKDLTVATAETDDERTRMKAAFGTDRKGAERFCRAANLGTYPDPEGPGEEEQEAFGVGGRSVGGSVSCRGVDPKSGDVQRDVLVVYPTKDTAEVHLIAYEVD</sequence>
<name>A0A2P8DFA1_9ACTN</name>
<evidence type="ECO:0000313" key="4">
    <source>
        <dbReference type="Proteomes" id="UP000240542"/>
    </source>
</evidence>
<dbReference type="Proteomes" id="UP000240542">
    <property type="component" value="Unassembled WGS sequence"/>
</dbReference>
<dbReference type="AlphaFoldDB" id="A0A2P8DFA1"/>
<keyword evidence="4" id="KW-1185">Reference proteome</keyword>
<feature type="region of interest" description="Disordered" evidence="1">
    <location>
        <begin position="26"/>
        <end position="50"/>
    </location>
</feature>
<comment type="caution">
    <text evidence="3">The sequence shown here is derived from an EMBL/GenBank/DDBJ whole genome shotgun (WGS) entry which is preliminary data.</text>
</comment>
<dbReference type="OrthoDB" id="9952621at2"/>
<feature type="signal peptide" evidence="2">
    <location>
        <begin position="1"/>
        <end position="17"/>
    </location>
</feature>
<evidence type="ECO:0000313" key="3">
    <source>
        <dbReference type="EMBL" id="PSK95895.1"/>
    </source>
</evidence>
<feature type="compositionally biased region" description="Basic and acidic residues" evidence="1">
    <location>
        <begin position="30"/>
        <end position="42"/>
    </location>
</feature>
<keyword evidence="2" id="KW-0732">Signal</keyword>
<protein>
    <recommendedName>
        <fullName evidence="5">Subtilisin inhibitor-like</fullName>
    </recommendedName>
</protein>
<proteinExistence type="predicted"/>
<evidence type="ECO:0000256" key="1">
    <source>
        <dbReference type="SAM" id="MobiDB-lite"/>
    </source>
</evidence>
<feature type="chain" id="PRO_5038398630" description="Subtilisin inhibitor-like" evidence="2">
    <location>
        <begin position="18"/>
        <end position="155"/>
    </location>
</feature>
<evidence type="ECO:0008006" key="5">
    <source>
        <dbReference type="Google" id="ProtNLM"/>
    </source>
</evidence>
<dbReference type="RefSeq" id="WP_106584356.1">
    <property type="nucleotide sequence ID" value="NZ_PYGA01000013.1"/>
</dbReference>
<accession>A0A2P8DFA1</accession>
<organism evidence="3 4">
    <name type="scientific">Murinocardiopsis flavida</name>
    <dbReference type="NCBI Taxonomy" id="645275"/>
    <lineage>
        <taxon>Bacteria</taxon>
        <taxon>Bacillati</taxon>
        <taxon>Actinomycetota</taxon>
        <taxon>Actinomycetes</taxon>
        <taxon>Streptosporangiales</taxon>
        <taxon>Nocardiopsidaceae</taxon>
        <taxon>Murinocardiopsis</taxon>
    </lineage>
</organism>
<dbReference type="PROSITE" id="PS51257">
    <property type="entry name" value="PROKAR_LIPOPROTEIN"/>
    <property type="match status" value="1"/>
</dbReference>
<gene>
    <name evidence="3" type="ORF">CLV63_11358</name>
</gene>
<dbReference type="EMBL" id="PYGA01000013">
    <property type="protein sequence ID" value="PSK95895.1"/>
    <property type="molecule type" value="Genomic_DNA"/>
</dbReference>
<reference evidence="3 4" key="1">
    <citation type="submission" date="2018-03" db="EMBL/GenBank/DDBJ databases">
        <title>Genomic Encyclopedia of Archaeal and Bacterial Type Strains, Phase II (KMG-II): from individual species to whole genera.</title>
        <authorList>
            <person name="Goeker M."/>
        </authorList>
    </citation>
    <scope>NUCLEOTIDE SEQUENCE [LARGE SCALE GENOMIC DNA]</scope>
    <source>
        <strain evidence="3 4">DSM 45312</strain>
    </source>
</reference>
<feature type="region of interest" description="Disordered" evidence="1">
    <location>
        <begin position="91"/>
        <end position="126"/>
    </location>
</feature>
<evidence type="ECO:0000256" key="2">
    <source>
        <dbReference type="SAM" id="SignalP"/>
    </source>
</evidence>